<reference evidence="2" key="1">
    <citation type="submission" date="2020-06" db="EMBL/GenBank/DDBJ databases">
        <title>Draft genome of Bugula neritina, a colonial animal packing powerful symbionts and potential medicines.</title>
        <authorList>
            <person name="Rayko M."/>
        </authorList>
    </citation>
    <scope>NUCLEOTIDE SEQUENCE [LARGE SCALE GENOMIC DNA]</scope>
    <source>
        <strain evidence="2">Kwan_BN1</strain>
    </source>
</reference>
<comment type="caution">
    <text evidence="2">The sequence shown here is derived from an EMBL/GenBank/DDBJ whole genome shotgun (WGS) entry which is preliminary data.</text>
</comment>
<protein>
    <recommendedName>
        <fullName evidence="1">DUF5641 domain-containing protein</fullName>
    </recommendedName>
</protein>
<name>A0A7J7KH35_BUGNE</name>
<dbReference type="InterPro" id="IPR040676">
    <property type="entry name" value="DUF5641"/>
</dbReference>
<accession>A0A7J7KH35</accession>
<dbReference type="AlphaFoldDB" id="A0A7J7KH35"/>
<feature type="domain" description="DUF5641" evidence="1">
    <location>
        <begin position="75"/>
        <end position="176"/>
    </location>
</feature>
<organism evidence="2 3">
    <name type="scientific">Bugula neritina</name>
    <name type="common">Brown bryozoan</name>
    <name type="synonym">Sertularia neritina</name>
    <dbReference type="NCBI Taxonomy" id="10212"/>
    <lineage>
        <taxon>Eukaryota</taxon>
        <taxon>Metazoa</taxon>
        <taxon>Spiralia</taxon>
        <taxon>Lophotrochozoa</taxon>
        <taxon>Bryozoa</taxon>
        <taxon>Gymnolaemata</taxon>
        <taxon>Cheilostomatida</taxon>
        <taxon>Flustrina</taxon>
        <taxon>Buguloidea</taxon>
        <taxon>Bugulidae</taxon>
        <taxon>Bugula</taxon>
    </lineage>
</organism>
<dbReference type="EMBL" id="VXIV02000497">
    <property type="protein sequence ID" value="KAF6037889.1"/>
    <property type="molecule type" value="Genomic_DNA"/>
</dbReference>
<sequence>MKGRFSGRMDTAALRTSMLEVSSIITSKLLTCVSLNDPTEGVITPHHLLTMRSNLTDHKSEGETTDREVYGRNMYKKNQQFTEEFWSHWKDYLAKIETRQKWVSPCANLKVGDVVAVVDETAERGQWMVGIVEETKVGADNLVRSATVRISSPSKVTSAGKRIGEPIFRTRPVQKLILLLTK</sequence>
<evidence type="ECO:0000313" key="2">
    <source>
        <dbReference type="EMBL" id="KAF6037889.1"/>
    </source>
</evidence>
<dbReference type="Pfam" id="PF18701">
    <property type="entry name" value="DUF5641"/>
    <property type="match status" value="1"/>
</dbReference>
<dbReference type="PANTHER" id="PTHR47331:SF6">
    <property type="entry name" value="DOUBLECORTIN DOMAIN-CONTAINING PROTEIN"/>
    <property type="match status" value="1"/>
</dbReference>
<dbReference type="PANTHER" id="PTHR47331">
    <property type="entry name" value="PHD-TYPE DOMAIN-CONTAINING PROTEIN"/>
    <property type="match status" value="1"/>
</dbReference>
<evidence type="ECO:0000259" key="1">
    <source>
        <dbReference type="Pfam" id="PF18701"/>
    </source>
</evidence>
<dbReference type="Proteomes" id="UP000593567">
    <property type="component" value="Unassembled WGS sequence"/>
</dbReference>
<evidence type="ECO:0000313" key="3">
    <source>
        <dbReference type="Proteomes" id="UP000593567"/>
    </source>
</evidence>
<keyword evidence="3" id="KW-1185">Reference proteome</keyword>
<proteinExistence type="predicted"/>
<dbReference type="OrthoDB" id="8046937at2759"/>
<gene>
    <name evidence="2" type="ORF">EB796_003800</name>
</gene>